<gene>
    <name evidence="7" type="ORF">Q9312_10135</name>
</gene>
<feature type="transmembrane region" description="Helical" evidence="6">
    <location>
        <begin position="87"/>
        <end position="118"/>
    </location>
</feature>
<evidence type="ECO:0000313" key="8">
    <source>
        <dbReference type="Proteomes" id="UP001239782"/>
    </source>
</evidence>
<keyword evidence="3 6" id="KW-1133">Transmembrane helix</keyword>
<evidence type="ECO:0000256" key="5">
    <source>
        <dbReference type="SAM" id="MobiDB-lite"/>
    </source>
</evidence>
<organism evidence="7 8">
    <name type="scientific">Pleionea litopenaei</name>
    <dbReference type="NCBI Taxonomy" id="3070815"/>
    <lineage>
        <taxon>Bacteria</taxon>
        <taxon>Pseudomonadati</taxon>
        <taxon>Pseudomonadota</taxon>
        <taxon>Gammaproteobacteria</taxon>
        <taxon>Oceanospirillales</taxon>
        <taxon>Pleioneaceae</taxon>
        <taxon>Pleionea</taxon>
    </lineage>
</organism>
<dbReference type="Proteomes" id="UP001239782">
    <property type="component" value="Chromosome"/>
</dbReference>
<evidence type="ECO:0000313" key="7">
    <source>
        <dbReference type="EMBL" id="WMS85571.1"/>
    </source>
</evidence>
<evidence type="ECO:0000256" key="4">
    <source>
        <dbReference type="ARBA" id="ARBA00023136"/>
    </source>
</evidence>
<feature type="compositionally biased region" description="Low complexity" evidence="5">
    <location>
        <begin position="8"/>
        <end position="28"/>
    </location>
</feature>
<evidence type="ECO:0000256" key="3">
    <source>
        <dbReference type="ARBA" id="ARBA00022989"/>
    </source>
</evidence>
<comment type="subcellular location">
    <subcellularLocation>
        <location evidence="1">Membrane</location>
        <topology evidence="1">Multi-pass membrane protein</topology>
    </subcellularLocation>
</comment>
<sequence>MTEQNDHQAQPQEEAQAEAPQQPTATPANEGPTADERQYAMFCHLAAFAGLIIPFGSIVGPLVMWLIKKDESAYINYHGREALNFNITMALLGLLCFLLMFVVIGVFLLPLLAVVWLIMIIVACIKANDGVEYRYPFALRLIS</sequence>
<evidence type="ECO:0000256" key="2">
    <source>
        <dbReference type="ARBA" id="ARBA00022692"/>
    </source>
</evidence>
<dbReference type="EMBL" id="CP133548">
    <property type="protein sequence ID" value="WMS85571.1"/>
    <property type="molecule type" value="Genomic_DNA"/>
</dbReference>
<dbReference type="Pfam" id="PF09685">
    <property type="entry name" value="MamF_MmsF"/>
    <property type="match status" value="1"/>
</dbReference>
<protein>
    <submittedName>
        <fullName evidence="7">DUF4870 domain-containing protein</fullName>
    </submittedName>
</protein>
<dbReference type="KEGG" id="plei:Q9312_10135"/>
<keyword evidence="4 6" id="KW-0472">Membrane</keyword>
<dbReference type="RefSeq" id="WP_309200724.1">
    <property type="nucleotide sequence ID" value="NZ_CP133548.1"/>
</dbReference>
<evidence type="ECO:0000256" key="6">
    <source>
        <dbReference type="SAM" id="Phobius"/>
    </source>
</evidence>
<name>A0AA51X5G6_9GAMM</name>
<proteinExistence type="predicted"/>
<feature type="region of interest" description="Disordered" evidence="5">
    <location>
        <begin position="1"/>
        <end position="32"/>
    </location>
</feature>
<reference evidence="7 8" key="1">
    <citation type="submission" date="2023-08" db="EMBL/GenBank/DDBJ databases">
        <title>Pleionea litopenaei sp. nov., isolated from stomach of juvenile Litopenaeus vannamei.</title>
        <authorList>
            <person name="Rho A.M."/>
            <person name="Hwang C.Y."/>
        </authorList>
    </citation>
    <scope>NUCLEOTIDE SEQUENCE [LARGE SCALE GENOMIC DNA]</scope>
    <source>
        <strain evidence="7 8">HL-JVS1</strain>
    </source>
</reference>
<dbReference type="AlphaFoldDB" id="A0AA51X5G6"/>
<feature type="transmembrane region" description="Helical" evidence="6">
    <location>
        <begin position="45"/>
        <end position="67"/>
    </location>
</feature>
<keyword evidence="8" id="KW-1185">Reference proteome</keyword>
<keyword evidence="2 6" id="KW-0812">Transmembrane</keyword>
<dbReference type="InterPro" id="IPR019109">
    <property type="entry name" value="MamF_MmsF"/>
</dbReference>
<evidence type="ECO:0000256" key="1">
    <source>
        <dbReference type="ARBA" id="ARBA00004141"/>
    </source>
</evidence>
<accession>A0AA51X5G6</accession>